<comment type="caution">
    <text evidence="2">The sequence shown here is derived from an EMBL/GenBank/DDBJ whole genome shotgun (WGS) entry which is preliminary data.</text>
</comment>
<reference evidence="2" key="1">
    <citation type="submission" date="2021-02" db="EMBL/GenBank/DDBJ databases">
        <authorList>
            <person name="Dougan E. K."/>
            <person name="Rhodes N."/>
            <person name="Thang M."/>
            <person name="Chan C."/>
        </authorList>
    </citation>
    <scope>NUCLEOTIDE SEQUENCE</scope>
</reference>
<sequence length="126" mass="14151">MLPHLFGFFLGEEWHGTFRWNPDDGQVKITHVVIRLYGALILGQSFLTWAAKQTDDGRVRLAAVRAYAVVFGLTTLALLRAQLTDSTWHVLNWLNLLLFACLAAFYGWFSLVQPPAVFEGLGKVTS</sequence>
<organism evidence="2 3">
    <name type="scientific">Symbiodinium necroappetens</name>
    <dbReference type="NCBI Taxonomy" id="1628268"/>
    <lineage>
        <taxon>Eukaryota</taxon>
        <taxon>Sar</taxon>
        <taxon>Alveolata</taxon>
        <taxon>Dinophyceae</taxon>
        <taxon>Suessiales</taxon>
        <taxon>Symbiodiniaceae</taxon>
        <taxon>Symbiodinium</taxon>
    </lineage>
</organism>
<keyword evidence="1" id="KW-0812">Transmembrane</keyword>
<keyword evidence="1" id="KW-0472">Membrane</keyword>
<feature type="transmembrane region" description="Helical" evidence="1">
    <location>
        <begin position="93"/>
        <end position="112"/>
    </location>
</feature>
<dbReference type="Proteomes" id="UP000601435">
    <property type="component" value="Unassembled WGS sequence"/>
</dbReference>
<dbReference type="EMBL" id="CAJNJA010098930">
    <property type="protein sequence ID" value="CAE7943214.1"/>
    <property type="molecule type" value="Genomic_DNA"/>
</dbReference>
<keyword evidence="1" id="KW-1133">Transmembrane helix</keyword>
<dbReference type="AlphaFoldDB" id="A0A813CJV7"/>
<evidence type="ECO:0000313" key="3">
    <source>
        <dbReference type="Proteomes" id="UP000601435"/>
    </source>
</evidence>
<evidence type="ECO:0000313" key="2">
    <source>
        <dbReference type="EMBL" id="CAE7943214.1"/>
    </source>
</evidence>
<protein>
    <submittedName>
        <fullName evidence="2">ML4 protein</fullName>
    </submittedName>
</protein>
<proteinExistence type="predicted"/>
<evidence type="ECO:0000256" key="1">
    <source>
        <dbReference type="SAM" id="Phobius"/>
    </source>
</evidence>
<dbReference type="OrthoDB" id="66984at2759"/>
<name>A0A813CJV7_9DINO</name>
<keyword evidence="3" id="KW-1185">Reference proteome</keyword>
<accession>A0A813CJV7</accession>
<feature type="transmembrane region" description="Helical" evidence="1">
    <location>
        <begin position="29"/>
        <end position="50"/>
    </location>
</feature>
<feature type="transmembrane region" description="Helical" evidence="1">
    <location>
        <begin position="62"/>
        <end position="81"/>
    </location>
</feature>
<gene>
    <name evidence="2" type="primary">ML4</name>
    <name evidence="2" type="ORF">SNEC2469_LOCUS34960</name>
</gene>